<dbReference type="OrthoDB" id="9828105at2"/>
<comment type="caution">
    <text evidence="1">The sequence shown here is derived from an EMBL/GenBank/DDBJ whole genome shotgun (WGS) entry which is preliminary data.</text>
</comment>
<gene>
    <name evidence="1" type="ORF">FUA24_18775</name>
</gene>
<reference evidence="1 2" key="1">
    <citation type="submission" date="2019-08" db="EMBL/GenBank/DDBJ databases">
        <title>Seonamhaeicola sediminis sp. nov., isolated from marine sediment.</title>
        <authorList>
            <person name="Cao W.R."/>
        </authorList>
    </citation>
    <scope>NUCLEOTIDE SEQUENCE [LARGE SCALE GENOMIC DNA]</scope>
    <source>
        <strain evidence="1 2">B011</strain>
    </source>
</reference>
<evidence type="ECO:0000313" key="2">
    <source>
        <dbReference type="Proteomes" id="UP000323930"/>
    </source>
</evidence>
<name>A0A5D0HNG8_9FLAO</name>
<organism evidence="1 2">
    <name type="scientific">Seonamhaeicola marinus</name>
    <dbReference type="NCBI Taxonomy" id="1912246"/>
    <lineage>
        <taxon>Bacteria</taxon>
        <taxon>Pseudomonadati</taxon>
        <taxon>Bacteroidota</taxon>
        <taxon>Flavobacteriia</taxon>
        <taxon>Flavobacteriales</taxon>
        <taxon>Flavobacteriaceae</taxon>
    </lineage>
</organism>
<sequence length="211" mass="23784">MKRLTTILISIFFVACNTPDAKQEEDDILQALCLNSAEFHFSGYINDEVKCFSDGLGNYQRYSGGAIEGHEDPIGVFTMGINTWPLNNGDEAIFINTPKVDTKNANDVIAKLPIGELPLQQRQEFHLWYRVIDQIRDVSNMITTELEAKFDENSAITITEVEKENNDLYDGTTLKVSMTISCRLYDQDDKMSGSIESASFTGRIYVNDIDD</sequence>
<dbReference type="PROSITE" id="PS51257">
    <property type="entry name" value="PROKAR_LIPOPROTEIN"/>
    <property type="match status" value="1"/>
</dbReference>
<dbReference type="EMBL" id="VSDQ01000718">
    <property type="protein sequence ID" value="TYA71617.1"/>
    <property type="molecule type" value="Genomic_DNA"/>
</dbReference>
<proteinExistence type="predicted"/>
<keyword evidence="2" id="KW-1185">Reference proteome</keyword>
<dbReference type="Proteomes" id="UP000323930">
    <property type="component" value="Unassembled WGS sequence"/>
</dbReference>
<accession>A0A5D0HNG8</accession>
<evidence type="ECO:0008006" key="3">
    <source>
        <dbReference type="Google" id="ProtNLM"/>
    </source>
</evidence>
<protein>
    <recommendedName>
        <fullName evidence="3">Lipoprotein</fullName>
    </recommendedName>
</protein>
<dbReference type="AlphaFoldDB" id="A0A5D0HNG8"/>
<evidence type="ECO:0000313" key="1">
    <source>
        <dbReference type="EMBL" id="TYA71617.1"/>
    </source>
</evidence>
<dbReference type="RefSeq" id="WP_148544603.1">
    <property type="nucleotide sequence ID" value="NZ_VSDQ01000718.1"/>
</dbReference>